<reference evidence="1" key="1">
    <citation type="journal article" date="2014" name="Front. Microbiol.">
        <title>High frequency of phylogenetically diverse reductive dehalogenase-homologous genes in deep subseafloor sedimentary metagenomes.</title>
        <authorList>
            <person name="Kawai M."/>
            <person name="Futagami T."/>
            <person name="Toyoda A."/>
            <person name="Takaki Y."/>
            <person name="Nishi S."/>
            <person name="Hori S."/>
            <person name="Arai W."/>
            <person name="Tsubouchi T."/>
            <person name="Morono Y."/>
            <person name="Uchiyama I."/>
            <person name="Ito T."/>
            <person name="Fujiyama A."/>
            <person name="Inagaki F."/>
            <person name="Takami H."/>
        </authorList>
    </citation>
    <scope>NUCLEOTIDE SEQUENCE</scope>
    <source>
        <strain evidence="1">Expedition CK06-06</strain>
    </source>
</reference>
<accession>X1Q115</accession>
<proteinExistence type="predicted"/>
<feature type="non-terminal residue" evidence="1">
    <location>
        <position position="1"/>
    </location>
</feature>
<dbReference type="EMBL" id="BARV01039845">
    <property type="protein sequence ID" value="GAI48441.1"/>
    <property type="molecule type" value="Genomic_DNA"/>
</dbReference>
<organism evidence="1">
    <name type="scientific">marine sediment metagenome</name>
    <dbReference type="NCBI Taxonomy" id="412755"/>
    <lineage>
        <taxon>unclassified sequences</taxon>
        <taxon>metagenomes</taxon>
        <taxon>ecological metagenomes</taxon>
    </lineage>
</organism>
<sequence>AVKYAFQTAIEWTGNQLVNLWDAIKRGFQGFIQSIVDAWHGTIDGIKKAWTVFKNAIVGVYESVRDWIVGATFGRSLYVCRALPDIQGGYA</sequence>
<evidence type="ECO:0000313" key="1">
    <source>
        <dbReference type="EMBL" id="GAI48441.1"/>
    </source>
</evidence>
<comment type="caution">
    <text evidence="1">The sequence shown here is derived from an EMBL/GenBank/DDBJ whole genome shotgun (WGS) entry which is preliminary data.</text>
</comment>
<name>X1Q115_9ZZZZ</name>
<protein>
    <submittedName>
        <fullName evidence="1">Uncharacterized protein</fullName>
    </submittedName>
</protein>
<dbReference type="AlphaFoldDB" id="X1Q115"/>
<gene>
    <name evidence="1" type="ORF">S06H3_60937</name>
</gene>